<dbReference type="KEGG" id="cox:E0W60_33680"/>
<evidence type="ECO:0008006" key="3">
    <source>
        <dbReference type="Google" id="ProtNLM"/>
    </source>
</evidence>
<proteinExistence type="predicted"/>
<dbReference type="Proteomes" id="UP000295294">
    <property type="component" value="Plasmid unnamed2"/>
</dbReference>
<protein>
    <recommendedName>
        <fullName evidence="3">MACPF domain-containing protein</fullName>
    </recommendedName>
</protein>
<reference evidence="1 2" key="1">
    <citation type="submission" date="2019-03" db="EMBL/GenBank/DDBJ databases">
        <title>Efficiently degradation of phenoxyalkanoic acid herbicides by Cupriavidus oxalaticus strain X32.</title>
        <authorList>
            <person name="Sheng X."/>
        </authorList>
    </citation>
    <scope>NUCLEOTIDE SEQUENCE [LARGE SCALE GENOMIC DNA]</scope>
    <source>
        <strain evidence="1 2">X32</strain>
        <plasmid evidence="1 2">unnamed2</plasmid>
    </source>
</reference>
<gene>
    <name evidence="1" type="ORF">E0W60_33680</name>
</gene>
<name>A0A4P7LIM3_9BURK</name>
<evidence type="ECO:0000313" key="2">
    <source>
        <dbReference type="Proteomes" id="UP000295294"/>
    </source>
</evidence>
<keyword evidence="1" id="KW-0614">Plasmid</keyword>
<dbReference type="RefSeq" id="WP_135707181.1">
    <property type="nucleotide sequence ID" value="NZ_CP038637.1"/>
</dbReference>
<dbReference type="EMBL" id="CP038637">
    <property type="protein sequence ID" value="QBY56010.1"/>
    <property type="molecule type" value="Genomic_DNA"/>
</dbReference>
<dbReference type="AlphaFoldDB" id="A0A4P7LIM3"/>
<geneLocation type="plasmid" evidence="1">
    <name>unnamed2</name>
</geneLocation>
<sequence>MANNDLWPKSFRQFDNNGPLVQSLAEKTVPVSGSVYVGIGYEPRTNTSRNRALKEDVTPPKAEPTNKPVYAFQYVESYSEIASHLSVSMSAGYGAEGISGGGASLSIFKSTRIERSRAYVVFRMRMIANEKTTQSAKLNDEVLKLITKKQYPSLVEKYGTSYAKTVRYGGELAAILEFKSDSQVDTEKFHQEIDFAVGEARAEASMDSSIMKLTKGRSVAITYAQSGGTTGHNQNGVFAITIDELIQRIRSFAGEVWGTNGLDGSTVPIEADMASLRQATNWPAEDNTNLDYPYPPDIESTAMSVDMLYQKLSEIDSILSSPAVIAPSVREAASAMRPYLEYQSLQAKLALIGAMASTVSPIVVKGESFYQYRIRGMLNVWPSASRENAGGDIDLTSPDKGQLATKLFGAEIPFEVRPWPDVKLTDDWGYQGELDKAAQADDSRIQMFAVGHHVACWQDGGNPDALAAQLAGKASPEAKNDGIFAYALKHPKTSGGKRCGYSVVHFLAFRINVPDKTLLPPLPSIPQTEIVASLQQEPPKYLGEDKWVLPFSVNSPSAKSCGAYTITVHQKSAQGKRRETEISAYWIGLVPDLKLKNTITVDSGWEVESFSVTLNSAYGE</sequence>
<accession>A0A4P7LIM3</accession>
<organism evidence="1 2">
    <name type="scientific">Cupriavidus oxalaticus</name>
    <dbReference type="NCBI Taxonomy" id="96344"/>
    <lineage>
        <taxon>Bacteria</taxon>
        <taxon>Pseudomonadati</taxon>
        <taxon>Pseudomonadota</taxon>
        <taxon>Betaproteobacteria</taxon>
        <taxon>Burkholderiales</taxon>
        <taxon>Burkholderiaceae</taxon>
        <taxon>Cupriavidus</taxon>
    </lineage>
</organism>
<evidence type="ECO:0000313" key="1">
    <source>
        <dbReference type="EMBL" id="QBY56010.1"/>
    </source>
</evidence>